<reference evidence="5 6" key="1">
    <citation type="submission" date="2019-02" db="EMBL/GenBank/DDBJ databases">
        <title>Genomic Encyclopedia of Type Strains, Phase IV (KMG-IV): sequencing the most valuable type-strain genomes for metagenomic binning, comparative biology and taxonomic classification.</title>
        <authorList>
            <person name="Goeker M."/>
        </authorList>
    </citation>
    <scope>NUCLEOTIDE SEQUENCE [LARGE SCALE GENOMIC DNA]</scope>
    <source>
        <strain evidence="5 6">DSM 29486</strain>
    </source>
</reference>
<organism evidence="5 6">
    <name type="scientific">Cuneatibacter caecimuris</name>
    <dbReference type="NCBI Taxonomy" id="1796618"/>
    <lineage>
        <taxon>Bacteria</taxon>
        <taxon>Bacillati</taxon>
        <taxon>Bacillota</taxon>
        <taxon>Clostridia</taxon>
        <taxon>Lachnospirales</taxon>
        <taxon>Lachnospiraceae</taxon>
        <taxon>Cuneatibacter</taxon>
    </lineage>
</organism>
<dbReference type="InterPro" id="IPR050922">
    <property type="entry name" value="LytR/CpsA/Psr_CW_biosynth"/>
</dbReference>
<dbReference type="PANTHER" id="PTHR33392">
    <property type="entry name" value="POLYISOPRENYL-TEICHOIC ACID--PEPTIDOGLYCAN TEICHOIC ACID TRANSFERASE TAGU"/>
    <property type="match status" value="1"/>
</dbReference>
<comment type="similarity">
    <text evidence="1">Belongs to the LytR/CpsA/Psr (LCP) family.</text>
</comment>
<evidence type="ECO:0000313" key="6">
    <source>
        <dbReference type="Proteomes" id="UP000292927"/>
    </source>
</evidence>
<evidence type="ECO:0000259" key="4">
    <source>
        <dbReference type="Pfam" id="PF03816"/>
    </source>
</evidence>
<feature type="compositionally biased region" description="Low complexity" evidence="2">
    <location>
        <begin position="51"/>
        <end position="60"/>
    </location>
</feature>
<dbReference type="RefSeq" id="WP_130433237.1">
    <property type="nucleotide sequence ID" value="NZ_SGXF01000001.1"/>
</dbReference>
<keyword evidence="3" id="KW-0472">Membrane</keyword>
<evidence type="ECO:0000313" key="5">
    <source>
        <dbReference type="EMBL" id="RZT02667.1"/>
    </source>
</evidence>
<dbReference type="AlphaFoldDB" id="A0A4V2F898"/>
<feature type="compositionally biased region" description="Low complexity" evidence="2">
    <location>
        <begin position="66"/>
        <end position="84"/>
    </location>
</feature>
<protein>
    <submittedName>
        <fullName evidence="5">LytR family transcriptional attenuator</fullName>
    </submittedName>
</protein>
<evidence type="ECO:0000256" key="1">
    <source>
        <dbReference type="ARBA" id="ARBA00006068"/>
    </source>
</evidence>
<dbReference type="PANTHER" id="PTHR33392:SF6">
    <property type="entry name" value="POLYISOPRENYL-TEICHOIC ACID--PEPTIDOGLYCAN TEICHOIC ACID TRANSFERASE TAGU"/>
    <property type="match status" value="1"/>
</dbReference>
<sequence length="543" mass="57081">MNQDKEGSRRERRPAEGGERKPPAGGTERKRPSGPADSGRTAPRTPDRAGKPSGSRPPGAGRSGDARASGSTGTGSGNRRPSGPTGAPGETRRGSGGAAGSKGQARPAGRPSAGRSGAQGTQNGRTGTGGSGATGQHNVRPGTAGNGNRRPPAGQAPVRNSAGPQGNRGTGNGRGGKRKKKSIWQKFKEMSGGRKALIITMIVLLVLILTVVIGGYLIINGYIKKTNYVDDKDVTIVASLPEGADNDGTDPDLGEEADPDVIASLNEQLNNMNGQEAVSSDYVYNLLLIGVDRRDTSWAGNSDAMLLVSINSRAKKIFVTSLMRDTYVSIPGIGNKKLNAAHAHGAGPLLVQTVTQNFKVNVDRYARVDFNGLTSIIDQLGGIPMTLSDAEAKVANDYIREMNGLNGRPANENLLNGGGDLYLNGIQATAYARIRYVGNADWGRTERQRKVLEAMIGRVKSAGIGALPGLANSILPLVTHNVPDGEIWGKIAQAPEIMGYEIVMDRIPYDGMYTSQNIGGQGMLVPDWPATVSRLQSTIYATE</sequence>
<dbReference type="Pfam" id="PF03816">
    <property type="entry name" value="LytR_cpsA_psr"/>
    <property type="match status" value="1"/>
</dbReference>
<feature type="compositionally biased region" description="Basic and acidic residues" evidence="2">
    <location>
        <begin position="1"/>
        <end position="31"/>
    </location>
</feature>
<feature type="domain" description="Cell envelope-related transcriptional attenuator" evidence="4">
    <location>
        <begin position="301"/>
        <end position="460"/>
    </location>
</feature>
<evidence type="ECO:0000256" key="2">
    <source>
        <dbReference type="SAM" id="MobiDB-lite"/>
    </source>
</evidence>
<feature type="transmembrane region" description="Helical" evidence="3">
    <location>
        <begin position="196"/>
        <end position="219"/>
    </location>
</feature>
<comment type="caution">
    <text evidence="5">The sequence shown here is derived from an EMBL/GenBank/DDBJ whole genome shotgun (WGS) entry which is preliminary data.</text>
</comment>
<name>A0A4V2F898_9FIRM</name>
<dbReference type="Proteomes" id="UP000292927">
    <property type="component" value="Unassembled WGS sequence"/>
</dbReference>
<keyword evidence="3" id="KW-0812">Transmembrane</keyword>
<dbReference type="Gene3D" id="3.40.630.190">
    <property type="entry name" value="LCP protein"/>
    <property type="match status" value="1"/>
</dbReference>
<feature type="region of interest" description="Disordered" evidence="2">
    <location>
        <begin position="1"/>
        <end position="182"/>
    </location>
</feature>
<evidence type="ECO:0000256" key="3">
    <source>
        <dbReference type="SAM" id="Phobius"/>
    </source>
</evidence>
<proteinExistence type="inferred from homology"/>
<dbReference type="InterPro" id="IPR004474">
    <property type="entry name" value="LytR_CpsA_psr"/>
</dbReference>
<keyword evidence="3" id="KW-1133">Transmembrane helix</keyword>
<gene>
    <name evidence="5" type="ORF">EV209_0789</name>
</gene>
<dbReference type="OrthoDB" id="27330at2"/>
<accession>A0A4V2F898</accession>
<dbReference type="EMBL" id="SGXF01000001">
    <property type="protein sequence ID" value="RZT02667.1"/>
    <property type="molecule type" value="Genomic_DNA"/>
</dbReference>
<keyword evidence="6" id="KW-1185">Reference proteome</keyword>
<dbReference type="NCBIfam" id="TIGR00350">
    <property type="entry name" value="lytR_cpsA_psr"/>
    <property type="match status" value="1"/>
</dbReference>